<evidence type="ECO:0000313" key="1">
    <source>
        <dbReference type="EMBL" id="QJA68249.1"/>
    </source>
</evidence>
<sequence>MKEIDKKFVPMGIRPETLALLKVIKETTDVPYYRIIHDGVLLYREKMKKVKFSFEVKND</sequence>
<gene>
    <name evidence="1" type="ORF">MM415A07499_0007</name>
</gene>
<accession>A0A6M3JDH8</accession>
<protein>
    <submittedName>
        <fullName evidence="1">Uncharacterized protein</fullName>
    </submittedName>
</protein>
<name>A0A6M3JDH8_9ZZZZ</name>
<dbReference type="EMBL" id="MT141600">
    <property type="protein sequence ID" value="QJA68249.1"/>
    <property type="molecule type" value="Genomic_DNA"/>
</dbReference>
<proteinExistence type="predicted"/>
<reference evidence="1" key="1">
    <citation type="submission" date="2020-03" db="EMBL/GenBank/DDBJ databases">
        <title>The deep terrestrial virosphere.</title>
        <authorList>
            <person name="Holmfeldt K."/>
            <person name="Nilsson E."/>
            <person name="Simone D."/>
            <person name="Lopez-Fernandez M."/>
            <person name="Wu X."/>
            <person name="de Brujin I."/>
            <person name="Lundin D."/>
            <person name="Andersson A."/>
            <person name="Bertilsson S."/>
            <person name="Dopson M."/>
        </authorList>
    </citation>
    <scope>NUCLEOTIDE SEQUENCE</scope>
    <source>
        <strain evidence="1">MM415A07499</strain>
    </source>
</reference>
<organism evidence="1">
    <name type="scientific">viral metagenome</name>
    <dbReference type="NCBI Taxonomy" id="1070528"/>
    <lineage>
        <taxon>unclassified sequences</taxon>
        <taxon>metagenomes</taxon>
        <taxon>organismal metagenomes</taxon>
    </lineage>
</organism>
<dbReference type="AlphaFoldDB" id="A0A6M3JDH8"/>